<gene>
    <name evidence="2" type="ORF">VKT23_015203</name>
</gene>
<organism evidence="2 3">
    <name type="scientific">Marasmiellus scandens</name>
    <dbReference type="NCBI Taxonomy" id="2682957"/>
    <lineage>
        <taxon>Eukaryota</taxon>
        <taxon>Fungi</taxon>
        <taxon>Dikarya</taxon>
        <taxon>Basidiomycota</taxon>
        <taxon>Agaricomycotina</taxon>
        <taxon>Agaricomycetes</taxon>
        <taxon>Agaricomycetidae</taxon>
        <taxon>Agaricales</taxon>
        <taxon>Marasmiineae</taxon>
        <taxon>Omphalotaceae</taxon>
        <taxon>Marasmiellus</taxon>
    </lineage>
</organism>
<name>A0ABR1IYH3_9AGAR</name>
<sequence length="878" mass="99553">MTGSLSTSRRKTTSASHTANIPPPSLYQRDLLAQIEDEIGGQTWQFSAQEVSQMLSPKMLKEEFDGSQSVYHLVTDYDYLVDQEFVHKAVDKMPLPSTPALVESQRENYPIIAAFLNECVKNCKTAYNEAAACQASHKKISPRFPKLKKAGSHWWPDLRFSAYDKPTGDKVGGAEPLKPDVGTHLKPDDLSRCVWGATWGDESGQVGIDIPVEVKANWRELIKQAATYAHAMTNFVPLRSFCLVIGVDHRRETLRFLIFHRSGLSASKELLLTSPEDRRAIQRVLFSVYLWQTPEDAGFPSFTDGYEFTLPTMGNLEQPPTRVKEDFYYSLCVRGRASFVLAVELVVPSLPPFDETLRRSLRHWEKNLARASEHNQSLSRRAHTTSKHKKPSSRGQRPAMSLSNLPATTKQPSADPAPKDEASIDYKRYYASEPDSPLTPLTIYDMSNQMPDDMQVLYDKYGPFVLKFSWPTQQKRTLEPKTYSACHLEYGTPWHIMSLEVKANSGSAVSNAHFLPAFSEADAAFWSLFDKPKEGPEYRSLWLTIYLGIGQTLEECDSAWDLCECLFQASFGWLAYYANGYQHRDISVGNILKLKKGSQPRKEFSTRFVRSLLGLDVKETNGSGTNVASSDDVSGSIDERMSQLKIRDNFWEDTIAALEKKPSSSDQAAATKYERQKAVIDMARQLEDVARGLGVTTECKTYLSDCDMVALLNGYFDDDKHDGSLSGTPEFMSKSLREAMEEGSTYLQSPVDDMHSLFWTALWCVLFNTKDRGHTSKEERWRNELRGSRQDRDSAMYDILKWGTGKGYSPMLRIMTPLFVQWHSLLDDLDRDWMPAWESVDQGEADEKLLVFHDFAFRGILGFAKLIAEHRARLMNLY</sequence>
<keyword evidence="3" id="KW-1185">Reference proteome</keyword>
<protein>
    <recommendedName>
        <fullName evidence="4">Fungal-type protein kinase domain-containing protein</fullName>
    </recommendedName>
</protein>
<feature type="compositionally biased region" description="Polar residues" evidence="1">
    <location>
        <begin position="401"/>
        <end position="412"/>
    </location>
</feature>
<feature type="compositionally biased region" description="Basic residues" evidence="1">
    <location>
        <begin position="380"/>
        <end position="392"/>
    </location>
</feature>
<evidence type="ECO:0000313" key="2">
    <source>
        <dbReference type="EMBL" id="KAK7444525.1"/>
    </source>
</evidence>
<feature type="compositionally biased region" description="Polar residues" evidence="1">
    <location>
        <begin position="1"/>
        <end position="19"/>
    </location>
</feature>
<accession>A0ABR1IYH3</accession>
<reference evidence="2 3" key="1">
    <citation type="submission" date="2024-01" db="EMBL/GenBank/DDBJ databases">
        <title>A draft genome for the cacao thread blight pathogen Marasmiellus scandens.</title>
        <authorList>
            <person name="Baruah I.K."/>
            <person name="Leung J."/>
            <person name="Bukari Y."/>
            <person name="Amoako-Attah I."/>
            <person name="Meinhardt L.W."/>
            <person name="Bailey B.A."/>
            <person name="Cohen S.P."/>
        </authorList>
    </citation>
    <scope>NUCLEOTIDE SEQUENCE [LARGE SCALE GENOMIC DNA]</scope>
    <source>
        <strain evidence="2 3">GH-19</strain>
    </source>
</reference>
<dbReference type="Proteomes" id="UP001498398">
    <property type="component" value="Unassembled WGS sequence"/>
</dbReference>
<feature type="region of interest" description="Disordered" evidence="1">
    <location>
        <begin position="1"/>
        <end position="24"/>
    </location>
</feature>
<evidence type="ECO:0008006" key="4">
    <source>
        <dbReference type="Google" id="ProtNLM"/>
    </source>
</evidence>
<comment type="caution">
    <text evidence="2">The sequence shown here is derived from an EMBL/GenBank/DDBJ whole genome shotgun (WGS) entry which is preliminary data.</text>
</comment>
<evidence type="ECO:0000313" key="3">
    <source>
        <dbReference type="Proteomes" id="UP001498398"/>
    </source>
</evidence>
<evidence type="ECO:0000256" key="1">
    <source>
        <dbReference type="SAM" id="MobiDB-lite"/>
    </source>
</evidence>
<feature type="region of interest" description="Disordered" evidence="1">
    <location>
        <begin position="371"/>
        <end position="419"/>
    </location>
</feature>
<dbReference type="EMBL" id="JBANRG010000050">
    <property type="protein sequence ID" value="KAK7444525.1"/>
    <property type="molecule type" value="Genomic_DNA"/>
</dbReference>
<proteinExistence type="predicted"/>